<sequence>MKTSEKEGFKSPTKTAKQPRKEKFALPIFNPFEALNKEADGNQDPPPTKEKEKEIIPPKKHNLSRSLHNPEKETQENQEENSQEKSNKRSNPNEENQEPENFSFLDAVKENQNFFRSFSQLLEACKKMKNTENNTDKFNIFIQGIASSLP</sequence>
<name>A0A8X6THU6_NEPPI</name>
<feature type="compositionally biased region" description="Basic and acidic residues" evidence="1">
    <location>
        <begin position="47"/>
        <end position="57"/>
    </location>
</feature>
<dbReference type="AlphaFoldDB" id="A0A8X6THU6"/>
<keyword evidence="3" id="KW-1185">Reference proteome</keyword>
<evidence type="ECO:0000256" key="1">
    <source>
        <dbReference type="SAM" id="MobiDB-lite"/>
    </source>
</evidence>
<comment type="caution">
    <text evidence="2">The sequence shown here is derived from an EMBL/GenBank/DDBJ whole genome shotgun (WGS) entry which is preliminary data.</text>
</comment>
<dbReference type="Proteomes" id="UP000887013">
    <property type="component" value="Unassembled WGS sequence"/>
</dbReference>
<dbReference type="EMBL" id="BMAW01058869">
    <property type="protein sequence ID" value="GFT18494.1"/>
    <property type="molecule type" value="Genomic_DNA"/>
</dbReference>
<gene>
    <name evidence="2" type="ORF">NPIL_413131</name>
</gene>
<feature type="region of interest" description="Disordered" evidence="1">
    <location>
        <begin position="1"/>
        <end position="105"/>
    </location>
</feature>
<proteinExistence type="predicted"/>
<evidence type="ECO:0000313" key="3">
    <source>
        <dbReference type="Proteomes" id="UP000887013"/>
    </source>
</evidence>
<reference evidence="2" key="1">
    <citation type="submission" date="2020-08" db="EMBL/GenBank/DDBJ databases">
        <title>Multicomponent nature underlies the extraordinary mechanical properties of spider dragline silk.</title>
        <authorList>
            <person name="Kono N."/>
            <person name="Nakamura H."/>
            <person name="Mori M."/>
            <person name="Yoshida Y."/>
            <person name="Ohtoshi R."/>
            <person name="Malay A.D."/>
            <person name="Moran D.A.P."/>
            <person name="Tomita M."/>
            <person name="Numata K."/>
            <person name="Arakawa K."/>
        </authorList>
    </citation>
    <scope>NUCLEOTIDE SEQUENCE</scope>
</reference>
<evidence type="ECO:0000313" key="2">
    <source>
        <dbReference type="EMBL" id="GFT18494.1"/>
    </source>
</evidence>
<organism evidence="2 3">
    <name type="scientific">Nephila pilipes</name>
    <name type="common">Giant wood spider</name>
    <name type="synonym">Nephila maculata</name>
    <dbReference type="NCBI Taxonomy" id="299642"/>
    <lineage>
        <taxon>Eukaryota</taxon>
        <taxon>Metazoa</taxon>
        <taxon>Ecdysozoa</taxon>
        <taxon>Arthropoda</taxon>
        <taxon>Chelicerata</taxon>
        <taxon>Arachnida</taxon>
        <taxon>Araneae</taxon>
        <taxon>Araneomorphae</taxon>
        <taxon>Entelegynae</taxon>
        <taxon>Araneoidea</taxon>
        <taxon>Nephilidae</taxon>
        <taxon>Nephila</taxon>
    </lineage>
</organism>
<protein>
    <submittedName>
        <fullName evidence="2">Uncharacterized protein</fullName>
    </submittedName>
</protein>
<accession>A0A8X6THU6</accession>